<sequence length="118" mass="12423">MIAWLTYVVIGIAVVAAIWGGISTARGKPPGDAQFYWSFLTELGVIVQSVVGFVAIARGHGPAETATSIGYLAGIIVLMPAGIWWGVSDRSRYSGLVMTIAGAAIAVMSLRLLDLWSV</sequence>
<feature type="transmembrane region" description="Helical" evidence="1">
    <location>
        <begin position="69"/>
        <end position="87"/>
    </location>
</feature>
<evidence type="ECO:0000313" key="3">
    <source>
        <dbReference type="Proteomes" id="UP000613840"/>
    </source>
</evidence>
<reference evidence="2" key="2">
    <citation type="submission" date="2020-09" db="EMBL/GenBank/DDBJ databases">
        <authorList>
            <person name="Sun Q."/>
            <person name="Zhou Y."/>
        </authorList>
    </citation>
    <scope>NUCLEOTIDE SEQUENCE</scope>
    <source>
        <strain evidence="2">CGMCC 4.7306</strain>
    </source>
</reference>
<protein>
    <submittedName>
        <fullName evidence="2">Uncharacterized protein</fullName>
    </submittedName>
</protein>
<evidence type="ECO:0000256" key="1">
    <source>
        <dbReference type="SAM" id="Phobius"/>
    </source>
</evidence>
<reference evidence="2" key="1">
    <citation type="journal article" date="2014" name="Int. J. Syst. Evol. Microbiol.">
        <title>Complete genome sequence of Corynebacterium casei LMG S-19264T (=DSM 44701T), isolated from a smear-ripened cheese.</title>
        <authorList>
            <consortium name="US DOE Joint Genome Institute (JGI-PGF)"/>
            <person name="Walter F."/>
            <person name="Albersmeier A."/>
            <person name="Kalinowski J."/>
            <person name="Ruckert C."/>
        </authorList>
    </citation>
    <scope>NUCLEOTIDE SEQUENCE</scope>
    <source>
        <strain evidence="2">CGMCC 4.7306</strain>
    </source>
</reference>
<keyword evidence="1" id="KW-0472">Membrane</keyword>
<keyword evidence="1" id="KW-1133">Transmembrane helix</keyword>
<accession>A0A917RYZ4</accession>
<dbReference type="AlphaFoldDB" id="A0A917RYZ4"/>
<proteinExistence type="predicted"/>
<keyword evidence="1" id="KW-0812">Transmembrane</keyword>
<dbReference type="Proteomes" id="UP000613840">
    <property type="component" value="Unassembled WGS sequence"/>
</dbReference>
<dbReference type="RefSeq" id="WP_188893162.1">
    <property type="nucleotide sequence ID" value="NZ_BMMZ01000001.1"/>
</dbReference>
<feature type="transmembrane region" description="Helical" evidence="1">
    <location>
        <begin position="37"/>
        <end position="57"/>
    </location>
</feature>
<feature type="transmembrane region" description="Helical" evidence="1">
    <location>
        <begin position="93"/>
        <end position="113"/>
    </location>
</feature>
<organism evidence="2 3">
    <name type="scientific">Microlunatus endophyticus</name>
    <dbReference type="NCBI Taxonomy" id="1716077"/>
    <lineage>
        <taxon>Bacteria</taxon>
        <taxon>Bacillati</taxon>
        <taxon>Actinomycetota</taxon>
        <taxon>Actinomycetes</taxon>
        <taxon>Propionibacteriales</taxon>
        <taxon>Propionibacteriaceae</taxon>
        <taxon>Microlunatus</taxon>
    </lineage>
</organism>
<comment type="caution">
    <text evidence="2">The sequence shown here is derived from an EMBL/GenBank/DDBJ whole genome shotgun (WGS) entry which is preliminary data.</text>
</comment>
<evidence type="ECO:0000313" key="2">
    <source>
        <dbReference type="EMBL" id="GGL46288.1"/>
    </source>
</evidence>
<name>A0A917RYZ4_9ACTN</name>
<keyword evidence="3" id="KW-1185">Reference proteome</keyword>
<dbReference type="EMBL" id="BMMZ01000001">
    <property type="protein sequence ID" value="GGL46288.1"/>
    <property type="molecule type" value="Genomic_DNA"/>
</dbReference>
<gene>
    <name evidence="2" type="ORF">GCM10011575_00300</name>
</gene>